<sequence>MKRKASITMVLIAAIVNVFVGLITFFSAYLLYSQTNITELQQSLVEYGYPEQADAENLLNQLILMVVLWGLYHIILATLGFIANSQLRIVEKPARAWGITLIIMGIFEIFSLQGILNLIAGIKSKNT</sequence>
<feature type="transmembrane region" description="Helical" evidence="1">
    <location>
        <begin position="7"/>
        <end position="32"/>
    </location>
</feature>
<evidence type="ECO:0000259" key="2">
    <source>
        <dbReference type="Pfam" id="PF13273"/>
    </source>
</evidence>
<feature type="domain" description="DUF4064" evidence="2">
    <location>
        <begin position="2"/>
        <end position="111"/>
    </location>
</feature>
<reference evidence="4" key="3">
    <citation type="submission" date="2018-04" db="EMBL/GenBank/DDBJ databases">
        <authorList>
            <person name="Go L.Y."/>
            <person name="Mitchell J.A."/>
        </authorList>
    </citation>
    <scope>NUCLEOTIDE SEQUENCE</scope>
    <source>
        <strain evidence="4">BSAS1 3</strain>
    </source>
</reference>
<dbReference type="Proteomes" id="UP000270190">
    <property type="component" value="Unassembled WGS sequence"/>
</dbReference>
<keyword evidence="1" id="KW-0812">Transmembrane</keyword>
<gene>
    <name evidence="4" type="ORF">BTBSAS_30130</name>
    <name evidence="3" type="ORF">CNY62_00125</name>
</gene>
<reference evidence="3 5" key="1">
    <citation type="submission" date="2017-09" db="EMBL/GenBank/DDBJ databases">
        <title>Complete Genome Sequences of Two Strains of the Meat Spoilage Bacterium Brochothrix thermosphacta Isolated from Ground Chicken.</title>
        <authorList>
            <person name="Paoli G.C."/>
            <person name="Wijey C."/>
            <person name="Chen C.-Y."/>
            <person name="Nguyen L."/>
            <person name="Yan X."/>
            <person name="Irwin P.L."/>
        </authorList>
    </citation>
    <scope>NUCLEOTIDE SEQUENCE [LARGE SCALE GENOMIC DNA]</scope>
    <source>
        <strain evidence="3 5">BI</strain>
    </source>
</reference>
<dbReference type="KEGG" id="bths:CNY62_00125"/>
<evidence type="ECO:0000313" key="3">
    <source>
        <dbReference type="EMBL" id="ATF24904.1"/>
    </source>
</evidence>
<dbReference type="EMBL" id="CP023483">
    <property type="protein sequence ID" value="ATF24904.1"/>
    <property type="molecule type" value="Genomic_DNA"/>
</dbReference>
<keyword evidence="1" id="KW-1133">Transmembrane helix</keyword>
<protein>
    <submittedName>
        <fullName evidence="3">DUF4064 domain-containing protein</fullName>
    </submittedName>
</protein>
<feature type="transmembrane region" description="Helical" evidence="1">
    <location>
        <begin position="96"/>
        <end position="122"/>
    </location>
</feature>
<keyword evidence="1" id="KW-0472">Membrane</keyword>
<organism evidence="3 5">
    <name type="scientific">Brochothrix thermosphacta</name>
    <name type="common">Microbacterium thermosphactum</name>
    <dbReference type="NCBI Taxonomy" id="2756"/>
    <lineage>
        <taxon>Bacteria</taxon>
        <taxon>Bacillati</taxon>
        <taxon>Bacillota</taxon>
        <taxon>Bacilli</taxon>
        <taxon>Bacillales</taxon>
        <taxon>Listeriaceae</taxon>
        <taxon>Brochothrix</taxon>
    </lineage>
</organism>
<dbReference type="OrthoDB" id="2157738at2"/>
<evidence type="ECO:0000256" key="1">
    <source>
        <dbReference type="SAM" id="Phobius"/>
    </source>
</evidence>
<dbReference type="Proteomes" id="UP000243591">
    <property type="component" value="Chromosome"/>
</dbReference>
<dbReference type="AlphaFoldDB" id="A0A1D2K480"/>
<feature type="transmembrane region" description="Helical" evidence="1">
    <location>
        <begin position="62"/>
        <end position="84"/>
    </location>
</feature>
<name>A0A1D2K480_BROTH</name>
<evidence type="ECO:0000313" key="4">
    <source>
        <dbReference type="EMBL" id="SPP28812.1"/>
    </source>
</evidence>
<dbReference type="InterPro" id="IPR025273">
    <property type="entry name" value="DUF4064"/>
</dbReference>
<evidence type="ECO:0000313" key="5">
    <source>
        <dbReference type="Proteomes" id="UP000243591"/>
    </source>
</evidence>
<dbReference type="EMBL" id="OUNC01000023">
    <property type="protein sequence ID" value="SPP28812.1"/>
    <property type="molecule type" value="Genomic_DNA"/>
</dbReference>
<keyword evidence="5" id="KW-1185">Reference proteome</keyword>
<accession>A0A1D2K480</accession>
<reference evidence="6" key="2">
    <citation type="submission" date="2018-04" db="EMBL/GenBank/DDBJ databases">
        <authorList>
            <person name="Illikoud N."/>
        </authorList>
    </citation>
    <scope>NUCLEOTIDE SEQUENCE [LARGE SCALE GENOMIC DNA]</scope>
</reference>
<dbReference type="RefSeq" id="WP_069119577.1">
    <property type="nucleotide sequence ID" value="NZ_CBCPIX010000001.1"/>
</dbReference>
<dbReference type="Pfam" id="PF13273">
    <property type="entry name" value="DUF4064"/>
    <property type="match status" value="1"/>
</dbReference>
<evidence type="ECO:0000313" key="6">
    <source>
        <dbReference type="Proteomes" id="UP000270190"/>
    </source>
</evidence>
<dbReference type="GeneID" id="66536026"/>
<proteinExistence type="predicted"/>